<dbReference type="EMBL" id="CP064946">
    <property type="protein sequence ID" value="QPH49264.1"/>
    <property type="molecule type" value="Genomic_DNA"/>
</dbReference>
<dbReference type="CDD" id="cd07377">
    <property type="entry name" value="WHTH_GntR"/>
    <property type="match status" value="1"/>
</dbReference>
<name>A0A2L1W8F3_9PSED</name>
<dbReference type="InterPro" id="IPR036390">
    <property type="entry name" value="WH_DNA-bd_sf"/>
</dbReference>
<dbReference type="Proteomes" id="UP000594430">
    <property type="component" value="Chromosome"/>
</dbReference>
<dbReference type="InterPro" id="IPR008920">
    <property type="entry name" value="TF_FadR/GntR_C"/>
</dbReference>
<accession>A0A2L1W8F3</accession>
<keyword evidence="1" id="KW-0805">Transcription regulation</keyword>
<proteinExistence type="predicted"/>
<keyword evidence="2" id="KW-0238">DNA-binding</keyword>
<dbReference type="Pfam" id="PF00392">
    <property type="entry name" value="GntR"/>
    <property type="match status" value="1"/>
</dbReference>
<dbReference type="Gene3D" id="1.10.10.10">
    <property type="entry name" value="Winged helix-like DNA-binding domain superfamily/Winged helix DNA-binding domain"/>
    <property type="match status" value="1"/>
</dbReference>
<dbReference type="GO" id="GO:0003700">
    <property type="term" value="F:DNA-binding transcription factor activity"/>
    <property type="evidence" value="ECO:0007669"/>
    <property type="project" value="InterPro"/>
</dbReference>
<evidence type="ECO:0000313" key="5">
    <source>
        <dbReference type="Proteomes" id="UP000594430"/>
    </source>
</evidence>
<dbReference type="InterPro" id="IPR036388">
    <property type="entry name" value="WH-like_DNA-bd_sf"/>
</dbReference>
<dbReference type="GeneID" id="93440108"/>
<dbReference type="PANTHER" id="PTHR43537:SF41">
    <property type="entry name" value="TRANSCRIPTIONAL REGULATORY PROTEIN"/>
    <property type="match status" value="1"/>
</dbReference>
<dbReference type="PROSITE" id="PS50949">
    <property type="entry name" value="HTH_GNTR"/>
    <property type="match status" value="1"/>
</dbReference>
<dbReference type="PRINTS" id="PR00035">
    <property type="entry name" value="HTHGNTR"/>
</dbReference>
<dbReference type="SUPFAM" id="SSF46785">
    <property type="entry name" value="Winged helix' DNA-binding domain"/>
    <property type="match status" value="1"/>
</dbReference>
<dbReference type="InterPro" id="IPR000524">
    <property type="entry name" value="Tscrpt_reg_HTH_GntR"/>
</dbReference>
<evidence type="ECO:0000313" key="4">
    <source>
        <dbReference type="EMBL" id="QPH49264.1"/>
    </source>
</evidence>
<evidence type="ECO:0000256" key="3">
    <source>
        <dbReference type="ARBA" id="ARBA00023163"/>
    </source>
</evidence>
<dbReference type="GO" id="GO:0003677">
    <property type="term" value="F:DNA binding"/>
    <property type="evidence" value="ECO:0007669"/>
    <property type="project" value="UniProtKB-KW"/>
</dbReference>
<dbReference type="SMART" id="SM00895">
    <property type="entry name" value="FCD"/>
    <property type="match status" value="1"/>
</dbReference>
<organism evidence="4 5">
    <name type="scientific">Pseudomonas fulva</name>
    <dbReference type="NCBI Taxonomy" id="47880"/>
    <lineage>
        <taxon>Bacteria</taxon>
        <taxon>Pseudomonadati</taxon>
        <taxon>Pseudomonadota</taxon>
        <taxon>Gammaproteobacteria</taxon>
        <taxon>Pseudomonadales</taxon>
        <taxon>Pseudomonadaceae</taxon>
        <taxon>Pseudomonas</taxon>
    </lineage>
</organism>
<dbReference type="InterPro" id="IPR011711">
    <property type="entry name" value="GntR_C"/>
</dbReference>
<sequence>MGNKIKLSSVLNSEQLLPHLARGVIEERVRSAILEGRLPPGTAIRQQELATLYGVSRMPVREALRQLEAQSLLNVELHKGAVVAPLIGEDAADAYDLRVLLESEALRQSIPLLTAQDIAKARSCIQQLENETRHAEIARLNRELHMVLYSKAANHKLLRLIDNELMQEERFLRFHLSSMGLGKLTQDDHTALVDAASAKRVSDAIAVLEQHLNSAAVTIRRYLDSQRSH</sequence>
<dbReference type="Pfam" id="PF07729">
    <property type="entry name" value="FCD"/>
    <property type="match status" value="1"/>
</dbReference>
<dbReference type="AlphaFoldDB" id="A0A2L1W8F3"/>
<dbReference type="Gene3D" id="1.20.120.530">
    <property type="entry name" value="GntR ligand-binding domain-like"/>
    <property type="match status" value="1"/>
</dbReference>
<gene>
    <name evidence="4" type="ORF">IZU98_00575</name>
</gene>
<dbReference type="SUPFAM" id="SSF48008">
    <property type="entry name" value="GntR ligand-binding domain-like"/>
    <property type="match status" value="1"/>
</dbReference>
<dbReference type="SMART" id="SM00345">
    <property type="entry name" value="HTH_GNTR"/>
    <property type="match status" value="1"/>
</dbReference>
<keyword evidence="3" id="KW-0804">Transcription</keyword>
<reference evidence="4 5" key="1">
    <citation type="submission" date="2020-11" db="EMBL/GenBank/DDBJ databases">
        <title>Pseudomonas fulva producing VIM-24.</title>
        <authorList>
            <person name="Liu S."/>
        </authorList>
    </citation>
    <scope>NUCLEOTIDE SEQUENCE [LARGE SCALE GENOMIC DNA]</scope>
    <source>
        <strain evidence="4 5">ZDHY414</strain>
    </source>
</reference>
<evidence type="ECO:0000256" key="1">
    <source>
        <dbReference type="ARBA" id="ARBA00023015"/>
    </source>
</evidence>
<evidence type="ECO:0000256" key="2">
    <source>
        <dbReference type="ARBA" id="ARBA00023125"/>
    </source>
</evidence>
<dbReference type="RefSeq" id="WP_027915753.1">
    <property type="nucleotide sequence ID" value="NZ_BQHM01000043.1"/>
</dbReference>
<protein>
    <submittedName>
        <fullName evidence="4">GntR family transcriptional regulator</fullName>
    </submittedName>
</protein>
<dbReference type="PANTHER" id="PTHR43537">
    <property type="entry name" value="TRANSCRIPTIONAL REGULATOR, GNTR FAMILY"/>
    <property type="match status" value="1"/>
</dbReference>